<keyword evidence="3 5" id="KW-0378">Hydrolase</keyword>
<dbReference type="SUPFAM" id="SSF50486">
    <property type="entry name" value="FMT C-terminal domain-like"/>
    <property type="match status" value="1"/>
</dbReference>
<dbReference type="NCBIfam" id="TIGR00567">
    <property type="entry name" value="3mg"/>
    <property type="match status" value="1"/>
</dbReference>
<keyword evidence="7" id="KW-0326">Glycosidase</keyword>
<dbReference type="PANTHER" id="PTHR10429">
    <property type="entry name" value="DNA-3-METHYLADENINE GLYCOSYLASE"/>
    <property type="match status" value="1"/>
</dbReference>
<dbReference type="EMBL" id="JBHSMG010000001">
    <property type="protein sequence ID" value="MFC5501407.1"/>
    <property type="molecule type" value="Genomic_DNA"/>
</dbReference>
<dbReference type="HAMAP" id="MF_00527">
    <property type="entry name" value="3MGH"/>
    <property type="match status" value="1"/>
</dbReference>
<dbReference type="InterPro" id="IPR036995">
    <property type="entry name" value="MPG_sf"/>
</dbReference>
<keyword evidence="8" id="KW-1185">Reference proteome</keyword>
<proteinExistence type="inferred from homology"/>
<dbReference type="Proteomes" id="UP001596039">
    <property type="component" value="Unassembled WGS sequence"/>
</dbReference>
<dbReference type="InterPro" id="IPR003180">
    <property type="entry name" value="MPG"/>
</dbReference>
<accession>A0ABW0NQB4</accession>
<gene>
    <name evidence="7" type="ORF">ACFPJ4_04020</name>
</gene>
<evidence type="ECO:0000256" key="1">
    <source>
        <dbReference type="ARBA" id="ARBA00009232"/>
    </source>
</evidence>
<organism evidence="7 8">
    <name type="scientific">Lysinimonas soli</name>
    <dbReference type="NCBI Taxonomy" id="1074233"/>
    <lineage>
        <taxon>Bacteria</taxon>
        <taxon>Bacillati</taxon>
        <taxon>Actinomycetota</taxon>
        <taxon>Actinomycetes</taxon>
        <taxon>Micrococcales</taxon>
        <taxon>Microbacteriaceae</taxon>
        <taxon>Lysinimonas</taxon>
    </lineage>
</organism>
<evidence type="ECO:0000313" key="8">
    <source>
        <dbReference type="Proteomes" id="UP001596039"/>
    </source>
</evidence>
<feature type="region of interest" description="Disordered" evidence="6">
    <location>
        <begin position="140"/>
        <end position="172"/>
    </location>
</feature>
<comment type="caution">
    <text evidence="7">The sequence shown here is derived from an EMBL/GenBank/DDBJ whole genome shotgun (WGS) entry which is preliminary data.</text>
</comment>
<evidence type="ECO:0000313" key="7">
    <source>
        <dbReference type="EMBL" id="MFC5501407.1"/>
    </source>
</evidence>
<evidence type="ECO:0000256" key="5">
    <source>
        <dbReference type="HAMAP-Rule" id="MF_00527"/>
    </source>
</evidence>
<sequence>MLPLLAGSAVEVAPRLLGGLLRGRGVTVRLTEVEAYRGETDPGSHAFRGPTPRTAIMFGRPGTLYVYFSYGMHVCANVVCSPEGEASAILLRAGEVVDGLELARSRRVTSRSDADLARGPARLCVALGITLADLGDDLATGEIQLDPPDDPPDQVASGPRTGVSGLGGSEAFPWRFWIPGDPTVSPYKASVRR</sequence>
<keyword evidence="2 5" id="KW-0227">DNA damage</keyword>
<comment type="similarity">
    <text evidence="1 5">Belongs to the DNA glycosylase MPG family.</text>
</comment>
<evidence type="ECO:0000256" key="3">
    <source>
        <dbReference type="ARBA" id="ARBA00022801"/>
    </source>
</evidence>
<evidence type="ECO:0000256" key="4">
    <source>
        <dbReference type="ARBA" id="ARBA00023204"/>
    </source>
</evidence>
<dbReference type="Gene3D" id="3.10.300.10">
    <property type="entry name" value="Methylpurine-DNA glycosylase (MPG)"/>
    <property type="match status" value="1"/>
</dbReference>
<dbReference type="RefSeq" id="WP_386739771.1">
    <property type="nucleotide sequence ID" value="NZ_JBHSMG010000001.1"/>
</dbReference>
<dbReference type="InterPro" id="IPR011034">
    <property type="entry name" value="Formyl_transferase-like_C_sf"/>
</dbReference>
<dbReference type="NCBIfam" id="NF002003">
    <property type="entry name" value="PRK00802.1-3"/>
    <property type="match status" value="1"/>
</dbReference>
<protein>
    <recommendedName>
        <fullName evidence="5">Putative 3-methyladenine DNA glycosylase</fullName>
        <ecNumber evidence="5">3.2.2.-</ecNumber>
    </recommendedName>
</protein>
<evidence type="ECO:0000256" key="2">
    <source>
        <dbReference type="ARBA" id="ARBA00022763"/>
    </source>
</evidence>
<keyword evidence="4 5" id="KW-0234">DNA repair</keyword>
<reference evidence="8" key="1">
    <citation type="journal article" date="2019" name="Int. J. Syst. Evol. Microbiol.">
        <title>The Global Catalogue of Microorganisms (GCM) 10K type strain sequencing project: providing services to taxonomists for standard genome sequencing and annotation.</title>
        <authorList>
            <consortium name="The Broad Institute Genomics Platform"/>
            <consortium name="The Broad Institute Genome Sequencing Center for Infectious Disease"/>
            <person name="Wu L."/>
            <person name="Ma J."/>
        </authorList>
    </citation>
    <scope>NUCLEOTIDE SEQUENCE [LARGE SCALE GENOMIC DNA]</scope>
    <source>
        <strain evidence="8">CGMCC 4.6997</strain>
    </source>
</reference>
<dbReference type="PANTHER" id="PTHR10429:SF0">
    <property type="entry name" value="DNA-3-METHYLADENINE GLYCOSYLASE"/>
    <property type="match status" value="1"/>
</dbReference>
<evidence type="ECO:0000256" key="6">
    <source>
        <dbReference type="SAM" id="MobiDB-lite"/>
    </source>
</evidence>
<dbReference type="EC" id="3.2.2.-" evidence="5"/>
<dbReference type="GO" id="GO:0016798">
    <property type="term" value="F:hydrolase activity, acting on glycosyl bonds"/>
    <property type="evidence" value="ECO:0007669"/>
    <property type="project" value="UniProtKB-KW"/>
</dbReference>
<name>A0ABW0NQB4_9MICO</name>
<dbReference type="Pfam" id="PF02245">
    <property type="entry name" value="Pur_DNA_glyco"/>
    <property type="match status" value="1"/>
</dbReference>
<dbReference type="CDD" id="cd00540">
    <property type="entry name" value="AAG"/>
    <property type="match status" value="1"/>
</dbReference>